<reference evidence="3" key="1">
    <citation type="submission" date="2017-07" db="EMBL/GenBank/DDBJ databases">
        <title>Taro Niue Genome Assembly and Annotation.</title>
        <authorList>
            <person name="Atibalentja N."/>
            <person name="Keating K."/>
            <person name="Fields C.J."/>
        </authorList>
    </citation>
    <scope>NUCLEOTIDE SEQUENCE</scope>
    <source>
        <strain evidence="3">Niue_2</strain>
        <tissue evidence="3">Leaf</tissue>
    </source>
</reference>
<protein>
    <recommendedName>
        <fullName evidence="2">F-box domain-containing protein</fullName>
    </recommendedName>
</protein>
<organism evidence="3 4">
    <name type="scientific">Colocasia esculenta</name>
    <name type="common">Wild taro</name>
    <name type="synonym">Arum esculentum</name>
    <dbReference type="NCBI Taxonomy" id="4460"/>
    <lineage>
        <taxon>Eukaryota</taxon>
        <taxon>Viridiplantae</taxon>
        <taxon>Streptophyta</taxon>
        <taxon>Embryophyta</taxon>
        <taxon>Tracheophyta</taxon>
        <taxon>Spermatophyta</taxon>
        <taxon>Magnoliopsida</taxon>
        <taxon>Liliopsida</taxon>
        <taxon>Araceae</taxon>
        <taxon>Aroideae</taxon>
        <taxon>Colocasieae</taxon>
        <taxon>Colocasia</taxon>
    </lineage>
</organism>
<dbReference type="Pfam" id="PF12937">
    <property type="entry name" value="F-box-like"/>
    <property type="match status" value="1"/>
</dbReference>
<gene>
    <name evidence="3" type="ORF">Taro_010218</name>
</gene>
<feature type="domain" description="F-box" evidence="2">
    <location>
        <begin position="2"/>
        <end position="49"/>
    </location>
</feature>
<dbReference type="InterPro" id="IPR036047">
    <property type="entry name" value="F-box-like_dom_sf"/>
</dbReference>
<dbReference type="Gene3D" id="1.20.1280.50">
    <property type="match status" value="1"/>
</dbReference>
<evidence type="ECO:0000313" key="3">
    <source>
        <dbReference type="EMBL" id="MQL77818.1"/>
    </source>
</evidence>
<evidence type="ECO:0000313" key="4">
    <source>
        <dbReference type="Proteomes" id="UP000652761"/>
    </source>
</evidence>
<dbReference type="AlphaFoldDB" id="A0A843U2G9"/>
<dbReference type="SUPFAM" id="SSF81383">
    <property type="entry name" value="F-box domain"/>
    <property type="match status" value="1"/>
</dbReference>
<evidence type="ECO:0000256" key="1">
    <source>
        <dbReference type="SAM" id="Coils"/>
    </source>
</evidence>
<dbReference type="InterPro" id="IPR001810">
    <property type="entry name" value="F-box_dom"/>
</dbReference>
<dbReference type="EMBL" id="NMUH01000367">
    <property type="protein sequence ID" value="MQL77818.1"/>
    <property type="molecule type" value="Genomic_DNA"/>
</dbReference>
<accession>A0A843U2G9</accession>
<dbReference type="OrthoDB" id="3219396at2759"/>
<dbReference type="Proteomes" id="UP000652761">
    <property type="component" value="Unassembled WGS sequence"/>
</dbReference>
<sequence>MSGLPDELWLKIMEAGIRGGALAYRDLCCLSIACRRLRRLSEDDGLWSALLVLDFPPDDRACSSASALSSSSSSQSTRLSSKAVYKTRFERQRARKQAAWRLAVLREESQVAEHARKIEDLRSLIDREQEKLKAASTELRDLERVRRASVAMNIWQPEVVRSSQRQLVEQSIVPVESRVSALEMELKLCKQQITVYSKAYSNHKRKLDERKEAVASLKYHPIDSHESHTRSNNRTKRQRKMFRLSLPFRSIARMVQKLEELGNAFQRVKTSGIVIHLAPKGRIKNSFISAAVPMVCTLYAKPDKVI</sequence>
<proteinExistence type="predicted"/>
<evidence type="ECO:0000259" key="2">
    <source>
        <dbReference type="Pfam" id="PF12937"/>
    </source>
</evidence>
<keyword evidence="1" id="KW-0175">Coiled coil</keyword>
<keyword evidence="4" id="KW-1185">Reference proteome</keyword>
<feature type="coiled-coil region" evidence="1">
    <location>
        <begin position="111"/>
        <end position="145"/>
    </location>
</feature>
<comment type="caution">
    <text evidence="3">The sequence shown here is derived from an EMBL/GenBank/DDBJ whole genome shotgun (WGS) entry which is preliminary data.</text>
</comment>
<name>A0A843U2G9_COLES</name>